<keyword evidence="1" id="KW-0732">Signal</keyword>
<feature type="signal peptide" evidence="1">
    <location>
        <begin position="1"/>
        <end position="23"/>
    </location>
</feature>
<name>A0A538SB16_UNCEI</name>
<dbReference type="PANTHER" id="PTHR38075:SF1">
    <property type="entry name" value="DUF4139 DOMAIN-CONTAINING PROTEIN"/>
    <property type="match status" value="1"/>
</dbReference>
<dbReference type="AlphaFoldDB" id="A0A538SB16"/>
<evidence type="ECO:0000313" key="3">
    <source>
        <dbReference type="EMBL" id="TMQ48570.1"/>
    </source>
</evidence>
<dbReference type="EMBL" id="VBOT01000137">
    <property type="protein sequence ID" value="TMQ48570.1"/>
    <property type="molecule type" value="Genomic_DNA"/>
</dbReference>
<dbReference type="InterPro" id="IPR037291">
    <property type="entry name" value="DUF4139"/>
</dbReference>
<feature type="chain" id="PRO_5022054720" evidence="1">
    <location>
        <begin position="24"/>
        <end position="449"/>
    </location>
</feature>
<gene>
    <name evidence="3" type="ORF">E6K73_11775</name>
</gene>
<proteinExistence type="predicted"/>
<accession>A0A538SB16</accession>
<feature type="domain" description="DUF4139" evidence="2">
    <location>
        <begin position="173"/>
        <end position="411"/>
    </location>
</feature>
<evidence type="ECO:0000256" key="1">
    <source>
        <dbReference type="SAM" id="SignalP"/>
    </source>
</evidence>
<evidence type="ECO:0000313" key="4">
    <source>
        <dbReference type="Proteomes" id="UP000320184"/>
    </source>
</evidence>
<reference evidence="3 4" key="1">
    <citation type="journal article" date="2019" name="Nat. Microbiol.">
        <title>Mediterranean grassland soil C-N compound turnover is dependent on rainfall and depth, and is mediated by genomically divergent microorganisms.</title>
        <authorList>
            <person name="Diamond S."/>
            <person name="Andeer P.F."/>
            <person name="Li Z."/>
            <person name="Crits-Christoph A."/>
            <person name="Burstein D."/>
            <person name="Anantharaman K."/>
            <person name="Lane K.R."/>
            <person name="Thomas B.C."/>
            <person name="Pan C."/>
            <person name="Northen T.R."/>
            <person name="Banfield J.F."/>
        </authorList>
    </citation>
    <scope>NUCLEOTIDE SEQUENCE [LARGE SCALE GENOMIC DNA]</scope>
    <source>
        <strain evidence="3">WS_3</strain>
    </source>
</reference>
<comment type="caution">
    <text evidence="3">The sequence shown here is derived from an EMBL/GenBank/DDBJ whole genome shotgun (WGS) entry which is preliminary data.</text>
</comment>
<dbReference type="PANTHER" id="PTHR38075">
    <property type="entry name" value="DUF4139 DOMAIN-CONTAINING PROTEIN"/>
    <property type="match status" value="1"/>
</dbReference>
<evidence type="ECO:0000259" key="2">
    <source>
        <dbReference type="Pfam" id="PF13598"/>
    </source>
</evidence>
<protein>
    <submittedName>
        <fullName evidence="3">DUF4139 domain-containing protein</fullName>
    </submittedName>
</protein>
<dbReference type="Pfam" id="PF13598">
    <property type="entry name" value="DUF4139"/>
    <property type="match status" value="1"/>
</dbReference>
<dbReference type="Proteomes" id="UP000320184">
    <property type="component" value="Unassembled WGS sequence"/>
</dbReference>
<sequence>MALGPRSTFLPAALLAASIPAAAAAGPAVTAYTRDLGFVREWRKLEISAPSDTVLLGGVPERLDFSSVRLSPEGPARVARLAYRYDVANGDGLLEKARGSRVRVTLRGDRSIEGTLLGADGAWLLVREEDGSLHTLARGSADDVRLLGFPRASLRPSLEAVVVARSKGRLRAELSYLTGGLSWSAEHTVVRKGESVALWSSSVTVDNSTGMDFVDADLKLVAGEPSREGPAPMPVPMGRVFEMSAQADKSADLNEQAFAEYHLYTLEHAATLRDRESQRLTMLEPREAKLRPRYLFRGSDPRGVRVQLEGENSAASGLGVPLPAGRVRFYEADPSGALQFTGETRIGHTAENEKLTLDVGIAFDLAAERREVQSRRISDREREYAVEISLRNRKPKDVSIVVEENVPGDYEITQKTHDFTRKDANTIQFVVPVGAGKEVKVGYTVRARF</sequence>
<organism evidence="3 4">
    <name type="scientific">Eiseniibacteriota bacterium</name>
    <dbReference type="NCBI Taxonomy" id="2212470"/>
    <lineage>
        <taxon>Bacteria</taxon>
        <taxon>Candidatus Eiseniibacteriota</taxon>
    </lineage>
</organism>